<dbReference type="GO" id="GO:0008081">
    <property type="term" value="F:phosphoric diester hydrolase activity"/>
    <property type="evidence" value="ECO:0007669"/>
    <property type="project" value="InterPro"/>
</dbReference>
<dbReference type="Pfam" id="PF26146">
    <property type="entry name" value="PI-PLC_X"/>
    <property type="match status" value="1"/>
</dbReference>
<feature type="signal peptide" evidence="1">
    <location>
        <begin position="1"/>
        <end position="26"/>
    </location>
</feature>
<keyword evidence="1" id="KW-0732">Signal</keyword>
<proteinExistence type="predicted"/>
<organism evidence="2 3">
    <name type="scientific">Hapsidospora chrysogenum (strain ATCC 11550 / CBS 779.69 / DSM 880 / IAM 14645 / JCM 23072 / IMI 49137)</name>
    <name type="common">Acremonium chrysogenum</name>
    <dbReference type="NCBI Taxonomy" id="857340"/>
    <lineage>
        <taxon>Eukaryota</taxon>
        <taxon>Fungi</taxon>
        <taxon>Dikarya</taxon>
        <taxon>Ascomycota</taxon>
        <taxon>Pezizomycotina</taxon>
        <taxon>Sordariomycetes</taxon>
        <taxon>Hypocreomycetidae</taxon>
        <taxon>Hypocreales</taxon>
        <taxon>Bionectriaceae</taxon>
        <taxon>Hapsidospora</taxon>
    </lineage>
</organism>
<dbReference type="InterPro" id="IPR051057">
    <property type="entry name" value="PI-PLC_domain"/>
</dbReference>
<dbReference type="STRING" id="857340.A0A086TI93"/>
<gene>
    <name evidence="2" type="ORF">ACRE_002730</name>
</gene>
<evidence type="ECO:0000313" key="3">
    <source>
        <dbReference type="Proteomes" id="UP000029964"/>
    </source>
</evidence>
<name>A0A086TI93_HAPC1</name>
<dbReference type="PANTHER" id="PTHR13593">
    <property type="match status" value="1"/>
</dbReference>
<comment type="caution">
    <text evidence="2">The sequence shown here is derived from an EMBL/GenBank/DDBJ whole genome shotgun (WGS) entry which is preliminary data.</text>
</comment>
<dbReference type="PANTHER" id="PTHR13593:SF80">
    <property type="entry name" value="PLC-LIKE PHOSPHODIESTERASE"/>
    <property type="match status" value="1"/>
</dbReference>
<dbReference type="HOGENOM" id="CLU_037358_1_0_1"/>
<evidence type="ECO:0000313" key="2">
    <source>
        <dbReference type="EMBL" id="KFH49075.1"/>
    </source>
</evidence>
<sequence length="370" mass="39428">MWWSSSSWRNPAAVAGVLAAAAGVSALPQTGNSNSNNGDACNNSPSLCQKKYNEVTYLGAHNSYALRDDSTDDSLSGNQYFNATVALDAGLRLLQAQTHQGNATLELCHSSCDLLDAGPLEDWLARINVWMDDNPNEVVTVIVANEGDAPAAEFDRALQASGIAQKAYAAASGSPPGEWPTLREMIDDGKRFVLFATKVDFSPDTPAVLPEFDFVFETPFEVMTLGGFNCTVDRPSRLSASASDALRQNYLSLVNHFKYAGFAGIQLPDVDTIETVNSAEVGKEGSLGTHLEQCRREWDAVPNFVLVDFWDEADPLAAVDSMNQVEEAAGRDESAVTTGGGRNAAGRVGAGEKMAFGALVAFFSAAVVLV</sequence>
<evidence type="ECO:0000256" key="1">
    <source>
        <dbReference type="SAM" id="SignalP"/>
    </source>
</evidence>
<dbReference type="Proteomes" id="UP000029964">
    <property type="component" value="Unassembled WGS sequence"/>
</dbReference>
<protein>
    <submittedName>
        <fullName evidence="2">Uncharacterized protein</fullName>
    </submittedName>
</protein>
<dbReference type="GO" id="GO:0006629">
    <property type="term" value="P:lipid metabolic process"/>
    <property type="evidence" value="ECO:0007669"/>
    <property type="project" value="InterPro"/>
</dbReference>
<dbReference type="EMBL" id="JPKY01000001">
    <property type="protein sequence ID" value="KFH49075.1"/>
    <property type="molecule type" value="Genomic_DNA"/>
</dbReference>
<dbReference type="SUPFAM" id="SSF51695">
    <property type="entry name" value="PLC-like phosphodiesterases"/>
    <property type="match status" value="1"/>
</dbReference>
<dbReference type="InterPro" id="IPR017946">
    <property type="entry name" value="PLC-like_Pdiesterase_TIM-brl"/>
</dbReference>
<reference evidence="3" key="1">
    <citation type="journal article" date="2014" name="Genome Announc.">
        <title>Genome sequence and annotation of Acremonium chrysogenum, producer of the beta-lactam antibiotic cephalosporin C.</title>
        <authorList>
            <person name="Terfehr D."/>
            <person name="Dahlmann T.A."/>
            <person name="Specht T."/>
            <person name="Zadra I."/>
            <person name="Kuernsteiner H."/>
            <person name="Kueck U."/>
        </authorList>
    </citation>
    <scope>NUCLEOTIDE SEQUENCE [LARGE SCALE GENOMIC DNA]</scope>
    <source>
        <strain evidence="3">ATCC 11550 / CBS 779.69 / DSM 880 / IAM 14645 / JCM 23072 / IMI 49137</strain>
    </source>
</reference>
<dbReference type="AlphaFoldDB" id="A0A086TI93"/>
<accession>A0A086TI93</accession>
<keyword evidence="3" id="KW-1185">Reference proteome</keyword>
<feature type="chain" id="PRO_5001815753" evidence="1">
    <location>
        <begin position="27"/>
        <end position="370"/>
    </location>
</feature>
<dbReference type="OrthoDB" id="7984201at2759"/>
<dbReference type="Gene3D" id="3.20.20.190">
    <property type="entry name" value="Phosphatidylinositol (PI) phosphodiesterase"/>
    <property type="match status" value="1"/>
</dbReference>